<dbReference type="GeneID" id="97250658"/>
<dbReference type="InterPro" id="IPR000719">
    <property type="entry name" value="Prot_kinase_dom"/>
</dbReference>
<evidence type="ECO:0000313" key="5">
    <source>
        <dbReference type="Proteomes" id="UP000653480"/>
    </source>
</evidence>
<dbReference type="AlphaFoldDB" id="A0A8H9LBM1"/>
<proteinExistence type="predicted"/>
<organism evidence="4 5">
    <name type="scientific">Microbispora bryophytorum</name>
    <dbReference type="NCBI Taxonomy" id="1460882"/>
    <lineage>
        <taxon>Bacteria</taxon>
        <taxon>Bacillati</taxon>
        <taxon>Actinomycetota</taxon>
        <taxon>Actinomycetes</taxon>
        <taxon>Streptosporangiales</taxon>
        <taxon>Streptosporangiaceae</taxon>
        <taxon>Microbispora</taxon>
    </lineage>
</organism>
<dbReference type="OrthoDB" id="9786339at2"/>
<dbReference type="Gene3D" id="3.30.200.20">
    <property type="entry name" value="Phosphorylase Kinase, domain 1"/>
    <property type="match status" value="1"/>
</dbReference>
<feature type="region of interest" description="Disordered" evidence="2">
    <location>
        <begin position="254"/>
        <end position="279"/>
    </location>
</feature>
<sequence length="509" mass="53090">MSMSTVEPGTRLANRFRLEDRVHESGGATLWKALDEILARPVAVHTFTPDFPRVQEVVTAARLASRLTDPRLTQVFDAADEDGTAYVVSEWVSGDSLLDLLESGPVEPERGAALVAEAAEALAHAYTAGLTHLHLTPGRLVWTSGGTVKLLGLAVDAAILDLSSEEPAREDAEGLGRLLYAVLTGHWPGDSDCGLPPAPLDDGKICTPRQVTAGVPGYLDAITCRALLQEPRRGQPPLTTPAAVAEALAEVPRPAPAPVTTAPPALNLRSEAPDGLGRSTMPPRVPSHLAHQMAMTSPPPLPPPRPQTGAASKVLLTVIVLLVMAAVGVGAWTVGKNLGNTPRGVAQSDSGASPSPSRKPVTVKPVSATGFDPLGTDRAEKPEIAPLAIDGKPSTDWHTDSYSTTDLGRLKDGVGLLLDMGEPIPVADVVVSLGNAGGATVQLKVGDAAELSSLKTVAEKKGASGSVTLTPEKATTGQYVLIWFTRLPPYNGQYRGTIYDVTVHSPGSA</sequence>
<evidence type="ECO:0000259" key="3">
    <source>
        <dbReference type="PROSITE" id="PS50011"/>
    </source>
</evidence>
<dbReference type="Gene3D" id="1.10.510.10">
    <property type="entry name" value="Transferase(Phosphotransferase) domain 1"/>
    <property type="match status" value="1"/>
</dbReference>
<dbReference type="InterPro" id="IPR011009">
    <property type="entry name" value="Kinase-like_dom_sf"/>
</dbReference>
<feature type="region of interest" description="Disordered" evidence="2">
    <location>
        <begin position="338"/>
        <end position="378"/>
    </location>
</feature>
<dbReference type="Gene3D" id="2.60.120.260">
    <property type="entry name" value="Galactose-binding domain-like"/>
    <property type="match status" value="1"/>
</dbReference>
<keyword evidence="5" id="KW-1185">Reference proteome</keyword>
<dbReference type="CDD" id="cd13973">
    <property type="entry name" value="PK_MviN-like"/>
    <property type="match status" value="1"/>
</dbReference>
<dbReference type="InterPro" id="IPR008979">
    <property type="entry name" value="Galactose-bd-like_sf"/>
</dbReference>
<dbReference type="GO" id="GO:0005524">
    <property type="term" value="F:ATP binding"/>
    <property type="evidence" value="ECO:0007669"/>
    <property type="project" value="InterPro"/>
</dbReference>
<protein>
    <recommendedName>
        <fullName evidence="3">Protein kinase domain-containing protein</fullName>
    </recommendedName>
</protein>
<dbReference type="RefSeq" id="WP_142573388.1">
    <property type="nucleotide sequence ID" value="NZ_BMMN01000001.1"/>
</dbReference>
<feature type="compositionally biased region" description="Polar residues" evidence="2">
    <location>
        <begin position="347"/>
        <end position="356"/>
    </location>
</feature>
<dbReference type="PROSITE" id="PS50011">
    <property type="entry name" value="PROTEIN_KINASE_DOM"/>
    <property type="match status" value="1"/>
</dbReference>
<reference evidence="4" key="1">
    <citation type="journal article" date="2014" name="Int. J. Syst. Evol. Microbiol.">
        <title>Complete genome sequence of Corynebacterium casei LMG S-19264T (=DSM 44701T), isolated from a smear-ripened cheese.</title>
        <authorList>
            <consortium name="US DOE Joint Genome Institute (JGI-PGF)"/>
            <person name="Walter F."/>
            <person name="Albersmeier A."/>
            <person name="Kalinowski J."/>
            <person name="Ruckert C."/>
        </authorList>
    </citation>
    <scope>NUCLEOTIDE SEQUENCE</scope>
    <source>
        <strain evidence="4">CGMCC 4.7138</strain>
    </source>
</reference>
<reference evidence="4" key="2">
    <citation type="submission" date="2020-09" db="EMBL/GenBank/DDBJ databases">
        <authorList>
            <person name="Sun Q."/>
            <person name="Zhou Y."/>
        </authorList>
    </citation>
    <scope>NUCLEOTIDE SEQUENCE</scope>
    <source>
        <strain evidence="4">CGMCC 4.7138</strain>
    </source>
</reference>
<keyword evidence="1" id="KW-0675">Receptor</keyword>
<evidence type="ECO:0000313" key="4">
    <source>
        <dbReference type="EMBL" id="GGO01600.1"/>
    </source>
</evidence>
<accession>A0A8H9LBM1</accession>
<dbReference type="SUPFAM" id="SSF49785">
    <property type="entry name" value="Galactose-binding domain-like"/>
    <property type="match status" value="1"/>
</dbReference>
<evidence type="ECO:0000256" key="2">
    <source>
        <dbReference type="SAM" id="MobiDB-lite"/>
    </source>
</evidence>
<evidence type="ECO:0000256" key="1">
    <source>
        <dbReference type="ARBA" id="ARBA00023170"/>
    </source>
</evidence>
<comment type="caution">
    <text evidence="4">The sequence shown here is derived from an EMBL/GenBank/DDBJ whole genome shotgun (WGS) entry which is preliminary data.</text>
</comment>
<name>A0A8H9LBM1_9ACTN</name>
<feature type="domain" description="Protein kinase" evidence="3">
    <location>
        <begin position="16"/>
        <end position="294"/>
    </location>
</feature>
<dbReference type="GO" id="GO:0004672">
    <property type="term" value="F:protein kinase activity"/>
    <property type="evidence" value="ECO:0007669"/>
    <property type="project" value="InterPro"/>
</dbReference>
<dbReference type="EMBL" id="BMMN01000001">
    <property type="protein sequence ID" value="GGO01600.1"/>
    <property type="molecule type" value="Genomic_DNA"/>
</dbReference>
<feature type="compositionally biased region" description="Low complexity" evidence="2">
    <location>
        <begin position="254"/>
        <end position="266"/>
    </location>
</feature>
<dbReference type="Proteomes" id="UP000653480">
    <property type="component" value="Unassembled WGS sequence"/>
</dbReference>
<gene>
    <name evidence="4" type="ORF">GCM10011574_09570</name>
</gene>
<dbReference type="SUPFAM" id="SSF56112">
    <property type="entry name" value="Protein kinase-like (PK-like)"/>
    <property type="match status" value="1"/>
</dbReference>